<dbReference type="EMBL" id="MT902335">
    <property type="protein sequence ID" value="QNL29335.1"/>
    <property type="molecule type" value="Genomic_DNA"/>
</dbReference>
<dbReference type="Pfam" id="PF17574">
    <property type="entry name" value="TA_inhibitor"/>
    <property type="match status" value="1"/>
</dbReference>
<name>A0A7G8ZYQ4_9CAUD</name>
<accession>A0A7G8ZYQ4</accession>
<evidence type="ECO:0000313" key="1">
    <source>
        <dbReference type="EMBL" id="QNL29335.1"/>
    </source>
</evidence>
<evidence type="ECO:0000313" key="2">
    <source>
        <dbReference type="Proteomes" id="UP000516165"/>
    </source>
</evidence>
<reference evidence="1 2" key="1">
    <citation type="submission" date="2020-08" db="EMBL/GenBank/DDBJ databases">
        <authorList>
            <person name="Zhao J."/>
            <person name="Wei X."/>
            <person name="Pan Q."/>
            <person name="Ren H."/>
            <person name="Sun H."/>
            <person name="Yan Y."/>
            <person name="Cui T."/>
        </authorList>
    </citation>
    <scope>NUCLEOTIDE SEQUENCE [LARGE SCALE GENOMIC DNA]</scope>
</reference>
<dbReference type="Proteomes" id="UP000516165">
    <property type="component" value="Segment"/>
</dbReference>
<sequence>MIKLKRHATIGLTDTIDAYERKIHINTLGDKVTLVFRWRSRSDGKRHTQLTTLPPSTAILLANQLMVTSTLAGTITKYPFSSH</sequence>
<proteinExistence type="predicted"/>
<organism evidence="1 2">
    <name type="scientific">Pasteurella phage vB_PmuP_Pa7</name>
    <dbReference type="NCBI Taxonomy" id="2767198"/>
    <lineage>
        <taxon>Viruses</taxon>
        <taxon>Duplodnaviria</taxon>
        <taxon>Heunggongvirae</taxon>
        <taxon>Uroviricota</taxon>
        <taxon>Caudoviricetes</taxon>
        <taxon>Autographivirales</taxon>
        <taxon>Autotranscriptaviridae</taxon>
        <taxon>Studiervirinae</taxon>
        <taxon>Wuhanvirus</taxon>
        <taxon>Wuhanvirus PHB02</taxon>
    </lineage>
</organism>
<protein>
    <submittedName>
        <fullName evidence="1">Uncharacterized protein</fullName>
    </submittedName>
</protein>
<dbReference type="InterPro" id="IPR035151">
    <property type="entry name" value="TA_inhibitor"/>
</dbReference>